<name>A0A7X1F8N7_9SPHN</name>
<evidence type="ECO:0000256" key="4">
    <source>
        <dbReference type="ARBA" id="ARBA00022840"/>
    </source>
</evidence>
<dbReference type="SMART" id="SM00490">
    <property type="entry name" value="HELICc"/>
    <property type="match status" value="1"/>
</dbReference>
<dbReference type="GO" id="GO:0005524">
    <property type="term" value="F:ATP binding"/>
    <property type="evidence" value="ECO:0007669"/>
    <property type="project" value="UniProtKB-KW"/>
</dbReference>
<feature type="compositionally biased region" description="Basic and acidic residues" evidence="5">
    <location>
        <begin position="842"/>
        <end position="875"/>
    </location>
</feature>
<feature type="region of interest" description="Disordered" evidence="5">
    <location>
        <begin position="805"/>
        <end position="909"/>
    </location>
</feature>
<dbReference type="InterPro" id="IPR001650">
    <property type="entry name" value="Helicase_C-like"/>
</dbReference>
<protein>
    <submittedName>
        <fullName evidence="8">Helicase</fullName>
    </submittedName>
</protein>
<evidence type="ECO:0000256" key="5">
    <source>
        <dbReference type="SAM" id="MobiDB-lite"/>
    </source>
</evidence>
<dbReference type="Pfam" id="PF22527">
    <property type="entry name" value="DEXQc_Suv3"/>
    <property type="match status" value="1"/>
</dbReference>
<sequence length="909" mass="98684">MPQGSHSAAARDADSTVKAVLGPTNTGKTHLAIERLCGHSSGAIGFPLRLLAREVYERVVAIKGRDRVALITGEERIEPPGARWLLCTVEAMPRRGYRDMTDLAFVALDEAQLGADRERGHIFTDRLLHARGREETMLLGSATLEPLVKALVPRAEVVSRPRFSTLSHAGAKKLSRVPPRSAIVAFSAEQVYAVAEMLRRFRGGAAVVMGALSPETRNRQVAMFQAGEVDYLVATDAIGMGLNLDVGHVAFAGLSKFDGVRQRRLTVAEMAQIAGRAGRHQRDGTFGTLAGTGSHDAEFSAEEIWAIEQHSFPPLTRLFWRDADPRTDSLDHLIADLSCPPDRPELAPAPEAIDLAVIRRLAEDPAVAATVRGPAAVARFREVCSLPDFRQQGAETHARFVARLWEDLRRGYLGTDFVAARIAELDNPAGDIDTLQGRIAAIRSWAYIAQRPDWVLAREEMAARARAVEARLSDALHGRLTERFVNRRTTVLMRKTGADAALLPVRLEGDRLLVDGEPIGELDGFRFKVDPQAHHSDHKLLFAAAERHLPQLLAERAEHLTRAIIADPALLALADGVIRHGRETLARLRPGKGVLSPQLQLDAALEAIPAVPRKALREGLEAWLETRLAPLAPLAAIDAATRAPEGGPELRALLIRLVERGGVLERQGSGLDSFTPEQRDRLKQLGVRIGALDLFVPAAIKPAPLAVWRQLAILQNGGPGGRVPEALAEMPPVVPLERGRPGLGYRRAGQQAIRVDMAEKLLREGHARRVTAGRQGFTINPALARSTGLVLDGHVHLLRQAGFNPSSPRALAEGVQGPPAPIVWRWRPLRRDDPAPAGRPGRGADRAARRPERPGRPPHQSHDQQTDSPRRERGAGPRRPQAARTEPAPATAAPAPGNPFAALAGLLGR</sequence>
<keyword evidence="9" id="KW-1185">Reference proteome</keyword>
<evidence type="ECO:0000256" key="3">
    <source>
        <dbReference type="ARBA" id="ARBA00022806"/>
    </source>
</evidence>
<dbReference type="InterPro" id="IPR027417">
    <property type="entry name" value="P-loop_NTPase"/>
</dbReference>
<gene>
    <name evidence="8" type="ORF">H7F49_12275</name>
</gene>
<feature type="compositionally biased region" description="Low complexity" evidence="5">
    <location>
        <begin position="877"/>
        <end position="909"/>
    </location>
</feature>
<keyword evidence="3 8" id="KW-0347">Helicase</keyword>
<dbReference type="GO" id="GO:0004386">
    <property type="term" value="F:helicase activity"/>
    <property type="evidence" value="ECO:0007669"/>
    <property type="project" value="UniProtKB-KW"/>
</dbReference>
<proteinExistence type="predicted"/>
<accession>A0A7X1F8N7</accession>
<feature type="domain" description="Helicase ATP-binding" evidence="6">
    <location>
        <begin position="9"/>
        <end position="162"/>
    </location>
</feature>
<dbReference type="InterPro" id="IPR050699">
    <property type="entry name" value="RNA-DNA_Helicase"/>
</dbReference>
<dbReference type="EMBL" id="JACLAU010000020">
    <property type="protein sequence ID" value="MBC2652480.1"/>
    <property type="molecule type" value="Genomic_DNA"/>
</dbReference>
<feature type="domain" description="Helicase C-terminal" evidence="7">
    <location>
        <begin position="169"/>
        <end position="338"/>
    </location>
</feature>
<dbReference type="SUPFAM" id="SSF52540">
    <property type="entry name" value="P-loop containing nucleoside triphosphate hydrolases"/>
    <property type="match status" value="2"/>
</dbReference>
<dbReference type="PANTHER" id="PTHR12131">
    <property type="entry name" value="ATP-DEPENDENT RNA AND DNA HELICASE"/>
    <property type="match status" value="1"/>
</dbReference>
<comment type="caution">
    <text evidence="8">The sequence shown here is derived from an EMBL/GenBank/DDBJ whole genome shotgun (WGS) entry which is preliminary data.</text>
</comment>
<evidence type="ECO:0000313" key="8">
    <source>
        <dbReference type="EMBL" id="MBC2652480.1"/>
    </source>
</evidence>
<feature type="region of interest" description="Disordered" evidence="5">
    <location>
        <begin position="1"/>
        <end position="21"/>
    </location>
</feature>
<keyword evidence="1" id="KW-0547">Nucleotide-binding</keyword>
<evidence type="ECO:0000259" key="6">
    <source>
        <dbReference type="PROSITE" id="PS51192"/>
    </source>
</evidence>
<dbReference type="Pfam" id="PF00271">
    <property type="entry name" value="Helicase_C"/>
    <property type="match status" value="1"/>
</dbReference>
<dbReference type="GO" id="GO:0016787">
    <property type="term" value="F:hydrolase activity"/>
    <property type="evidence" value="ECO:0007669"/>
    <property type="project" value="UniProtKB-KW"/>
</dbReference>
<keyword evidence="4" id="KW-0067">ATP-binding</keyword>
<dbReference type="AlphaFoldDB" id="A0A7X1F8N7"/>
<organism evidence="8 9">
    <name type="scientific">Novosphingobium aerophilum</name>
    <dbReference type="NCBI Taxonomy" id="2839843"/>
    <lineage>
        <taxon>Bacteria</taxon>
        <taxon>Pseudomonadati</taxon>
        <taxon>Pseudomonadota</taxon>
        <taxon>Alphaproteobacteria</taxon>
        <taxon>Sphingomonadales</taxon>
        <taxon>Sphingomonadaceae</taxon>
        <taxon>Novosphingobium</taxon>
    </lineage>
</organism>
<dbReference type="Gene3D" id="3.40.50.300">
    <property type="entry name" value="P-loop containing nucleotide triphosphate hydrolases"/>
    <property type="match status" value="2"/>
</dbReference>
<evidence type="ECO:0000259" key="7">
    <source>
        <dbReference type="PROSITE" id="PS51194"/>
    </source>
</evidence>
<dbReference type="RefSeq" id="WP_185683894.1">
    <property type="nucleotide sequence ID" value="NZ_JACLAU010000020.1"/>
</dbReference>
<dbReference type="PROSITE" id="PS51194">
    <property type="entry name" value="HELICASE_CTER"/>
    <property type="match status" value="1"/>
</dbReference>
<dbReference type="PANTHER" id="PTHR12131:SF1">
    <property type="entry name" value="ATP-DEPENDENT RNA HELICASE SUPV3L1, MITOCHONDRIAL-RELATED"/>
    <property type="match status" value="1"/>
</dbReference>
<keyword evidence="2" id="KW-0378">Hydrolase</keyword>
<dbReference type="PROSITE" id="PS51192">
    <property type="entry name" value="HELICASE_ATP_BIND_1"/>
    <property type="match status" value="1"/>
</dbReference>
<evidence type="ECO:0000256" key="2">
    <source>
        <dbReference type="ARBA" id="ARBA00022801"/>
    </source>
</evidence>
<dbReference type="Proteomes" id="UP000520156">
    <property type="component" value="Unassembled WGS sequence"/>
</dbReference>
<evidence type="ECO:0000313" key="9">
    <source>
        <dbReference type="Proteomes" id="UP000520156"/>
    </source>
</evidence>
<dbReference type="InterPro" id="IPR014001">
    <property type="entry name" value="Helicase_ATP-bd"/>
</dbReference>
<evidence type="ECO:0000256" key="1">
    <source>
        <dbReference type="ARBA" id="ARBA00022741"/>
    </source>
</evidence>
<dbReference type="InterPro" id="IPR055206">
    <property type="entry name" value="DEXQc_SUV3"/>
</dbReference>
<reference evidence="8 9" key="1">
    <citation type="submission" date="2020-08" db="EMBL/GenBank/DDBJ databases">
        <title>The genome sequence of Novosphingobium flavum 4Y4.</title>
        <authorList>
            <person name="Liu Y."/>
        </authorList>
    </citation>
    <scope>NUCLEOTIDE SEQUENCE [LARGE SCALE GENOMIC DNA]</scope>
    <source>
        <strain evidence="8 9">4Y4</strain>
    </source>
</reference>